<dbReference type="EMBL" id="BQNB010008537">
    <property type="protein sequence ID" value="GJS50735.1"/>
    <property type="molecule type" value="Genomic_DNA"/>
</dbReference>
<reference evidence="2" key="1">
    <citation type="journal article" date="2022" name="Int. J. Mol. Sci.">
        <title>Draft Genome of Tanacetum Coccineum: Genomic Comparison of Closely Related Tanacetum-Family Plants.</title>
        <authorList>
            <person name="Yamashiro T."/>
            <person name="Shiraishi A."/>
            <person name="Nakayama K."/>
            <person name="Satake H."/>
        </authorList>
    </citation>
    <scope>NUCLEOTIDE SEQUENCE</scope>
</reference>
<keyword evidence="3" id="KW-1185">Reference proteome</keyword>
<evidence type="ECO:0000313" key="3">
    <source>
        <dbReference type="Proteomes" id="UP001151760"/>
    </source>
</evidence>
<keyword evidence="1" id="KW-0175">Coiled coil</keyword>
<evidence type="ECO:0000256" key="1">
    <source>
        <dbReference type="SAM" id="Coils"/>
    </source>
</evidence>
<protein>
    <submittedName>
        <fullName evidence="2">Uncharacterized protein</fullName>
    </submittedName>
</protein>
<sequence length="240" mass="27056">MKVTMAWRCRACDGFMERLLIGIDDVPAIPEPVLMDEDEDPKEEEFKEVEEDDMKVDIKEDENELELTFPYEEADPLNPPPLASDSELEDVIEVEDTVEPKDETIPASIHEVNESSTAPFLREESDGMFPGLMRRDINSLFEKDEYYGKLILDLGNDVRSSLEKGTAAMENLVRKLGNAKERNECKKLKNELEEARIMPPKSAPLTQDAVRRMIKESVDVAIAAERARHVNAGNNASGFG</sequence>
<organism evidence="2 3">
    <name type="scientific">Tanacetum coccineum</name>
    <dbReference type="NCBI Taxonomy" id="301880"/>
    <lineage>
        <taxon>Eukaryota</taxon>
        <taxon>Viridiplantae</taxon>
        <taxon>Streptophyta</taxon>
        <taxon>Embryophyta</taxon>
        <taxon>Tracheophyta</taxon>
        <taxon>Spermatophyta</taxon>
        <taxon>Magnoliopsida</taxon>
        <taxon>eudicotyledons</taxon>
        <taxon>Gunneridae</taxon>
        <taxon>Pentapetalae</taxon>
        <taxon>asterids</taxon>
        <taxon>campanulids</taxon>
        <taxon>Asterales</taxon>
        <taxon>Asteraceae</taxon>
        <taxon>Asteroideae</taxon>
        <taxon>Anthemideae</taxon>
        <taxon>Anthemidinae</taxon>
        <taxon>Tanacetum</taxon>
    </lineage>
</organism>
<feature type="coiled-coil region" evidence="1">
    <location>
        <begin position="162"/>
        <end position="198"/>
    </location>
</feature>
<reference evidence="2" key="2">
    <citation type="submission" date="2022-01" db="EMBL/GenBank/DDBJ databases">
        <authorList>
            <person name="Yamashiro T."/>
            <person name="Shiraishi A."/>
            <person name="Satake H."/>
            <person name="Nakayama K."/>
        </authorList>
    </citation>
    <scope>NUCLEOTIDE SEQUENCE</scope>
</reference>
<comment type="caution">
    <text evidence="2">The sequence shown here is derived from an EMBL/GenBank/DDBJ whole genome shotgun (WGS) entry which is preliminary data.</text>
</comment>
<gene>
    <name evidence="2" type="ORF">Tco_0624097</name>
</gene>
<proteinExistence type="predicted"/>
<name>A0ABQ4WCZ0_9ASTR</name>
<accession>A0ABQ4WCZ0</accession>
<evidence type="ECO:0000313" key="2">
    <source>
        <dbReference type="EMBL" id="GJS50735.1"/>
    </source>
</evidence>
<dbReference type="Proteomes" id="UP001151760">
    <property type="component" value="Unassembled WGS sequence"/>
</dbReference>